<comment type="caution">
    <text evidence="1">The sequence shown here is derived from an EMBL/GenBank/DDBJ whole genome shotgun (WGS) entry which is preliminary data.</text>
</comment>
<reference evidence="2" key="2">
    <citation type="submission" date="2014-09" db="EMBL/GenBank/DDBJ databases">
        <authorList>
            <consortium name="NBRP consortium"/>
            <person name="Sawabe T."/>
            <person name="Meirelles P."/>
            <person name="Nakanishi M."/>
            <person name="Sayaka M."/>
            <person name="Hattori M."/>
            <person name="Ohkuma M."/>
        </authorList>
    </citation>
    <scope>NUCLEOTIDE SEQUENCE [LARGE SCALE GENOMIC DNA]</scope>
    <source>
        <strain evidence="2">JCM 19239</strain>
    </source>
</reference>
<accession>A0ABQ0JL84</accession>
<evidence type="ECO:0000313" key="2">
    <source>
        <dbReference type="Proteomes" id="UP000029223"/>
    </source>
</evidence>
<dbReference type="Proteomes" id="UP000029223">
    <property type="component" value="Unassembled WGS sequence"/>
</dbReference>
<proteinExistence type="predicted"/>
<dbReference type="EMBL" id="BBMS01000066">
    <property type="protein sequence ID" value="GAL29516.1"/>
    <property type="molecule type" value="Genomic_DNA"/>
</dbReference>
<sequence length="39" mass="4351">MEYSRPITLEWVAVIVSSQLVFITVPCLPDIQLLKSGCT</sequence>
<protein>
    <submittedName>
        <fullName evidence="1">Uncharacterized protein</fullName>
    </submittedName>
</protein>
<evidence type="ECO:0000313" key="1">
    <source>
        <dbReference type="EMBL" id="GAL29516.1"/>
    </source>
</evidence>
<gene>
    <name evidence="1" type="ORF">JCM19239_964</name>
</gene>
<reference evidence="2" key="1">
    <citation type="submission" date="2014-09" db="EMBL/GenBank/DDBJ databases">
        <title>Vibrio variabilis JCM 19239. (C206) whole genome shotgun sequence.</title>
        <authorList>
            <person name="Sawabe T."/>
            <person name="Meirelles P."/>
            <person name="Nakanishi M."/>
            <person name="Sayaka M."/>
            <person name="Hattori M."/>
            <person name="Ohkuma M."/>
        </authorList>
    </citation>
    <scope>NUCLEOTIDE SEQUENCE [LARGE SCALE GENOMIC DNA]</scope>
    <source>
        <strain evidence="2">JCM 19239</strain>
    </source>
</reference>
<keyword evidence="2" id="KW-1185">Reference proteome</keyword>
<organism evidence="1 2">
    <name type="scientific">Vibrio variabilis</name>
    <dbReference type="NCBI Taxonomy" id="990271"/>
    <lineage>
        <taxon>Bacteria</taxon>
        <taxon>Pseudomonadati</taxon>
        <taxon>Pseudomonadota</taxon>
        <taxon>Gammaproteobacteria</taxon>
        <taxon>Vibrionales</taxon>
        <taxon>Vibrionaceae</taxon>
        <taxon>Vibrio</taxon>
    </lineage>
</organism>
<name>A0ABQ0JL84_9VIBR</name>